<dbReference type="EMBL" id="JTDF01005660">
    <property type="protein sequence ID" value="KAF8566067.1"/>
    <property type="molecule type" value="Genomic_DNA"/>
</dbReference>
<keyword evidence="3" id="KW-1185">Reference proteome</keyword>
<evidence type="ECO:0000313" key="2">
    <source>
        <dbReference type="EMBL" id="KAF8566067.1"/>
    </source>
</evidence>
<reference evidence="2 3" key="1">
    <citation type="submission" date="2019-07" db="EMBL/GenBank/DDBJ databases">
        <title>Annotation for the trematode Paragonimus westermani.</title>
        <authorList>
            <person name="Choi Y.-J."/>
        </authorList>
    </citation>
    <scope>NUCLEOTIDE SEQUENCE [LARGE SCALE GENOMIC DNA]</scope>
    <source>
        <strain evidence="2">180907_Pwestermani</strain>
    </source>
</reference>
<feature type="compositionally biased region" description="Basic and acidic residues" evidence="1">
    <location>
        <begin position="121"/>
        <end position="130"/>
    </location>
</feature>
<accession>A0A8T0DH30</accession>
<dbReference type="OrthoDB" id="10514618at2759"/>
<dbReference type="AlphaFoldDB" id="A0A8T0DH30"/>
<comment type="caution">
    <text evidence="2">The sequence shown here is derived from an EMBL/GenBank/DDBJ whole genome shotgun (WGS) entry which is preliminary data.</text>
</comment>
<sequence length="239" mass="26618">MDSELERLYLGLLNSRTSSSLQPTTAARLQTLLDTEPISQVSDLITDSQLLDEQRRRAELQRARLLLSDQEKRLYDELRSLRQRRSGLSRQELPSRFPTGSSLQPVTPLESYRRATGRSGDGIRSREHGRTLQSLGRSGSADAARVPYGDTYDFEQSEDAALLALLEQRLARTDVRALASGVEESFRDNGDIPLRVVGPQQRSGHVVDGSSQAIMSEFAPGNFPFSCTKQKVIDRLPST</sequence>
<proteinExistence type="predicted"/>
<evidence type="ECO:0000256" key="1">
    <source>
        <dbReference type="SAM" id="MobiDB-lite"/>
    </source>
</evidence>
<dbReference type="Proteomes" id="UP000699462">
    <property type="component" value="Unassembled WGS sequence"/>
</dbReference>
<name>A0A8T0DH30_9TREM</name>
<feature type="region of interest" description="Disordered" evidence="1">
    <location>
        <begin position="87"/>
        <end position="106"/>
    </location>
</feature>
<organism evidence="2 3">
    <name type="scientific">Paragonimus westermani</name>
    <dbReference type="NCBI Taxonomy" id="34504"/>
    <lineage>
        <taxon>Eukaryota</taxon>
        <taxon>Metazoa</taxon>
        <taxon>Spiralia</taxon>
        <taxon>Lophotrochozoa</taxon>
        <taxon>Platyhelminthes</taxon>
        <taxon>Trematoda</taxon>
        <taxon>Digenea</taxon>
        <taxon>Plagiorchiida</taxon>
        <taxon>Troglotremata</taxon>
        <taxon>Troglotrematidae</taxon>
        <taxon>Paragonimus</taxon>
    </lineage>
</organism>
<gene>
    <name evidence="2" type="ORF">P879_02978</name>
</gene>
<evidence type="ECO:0000313" key="3">
    <source>
        <dbReference type="Proteomes" id="UP000699462"/>
    </source>
</evidence>
<protein>
    <submittedName>
        <fullName evidence="2">Uncharacterized protein</fullName>
    </submittedName>
</protein>
<feature type="region of interest" description="Disordered" evidence="1">
    <location>
        <begin position="112"/>
        <end position="142"/>
    </location>
</feature>